<proteinExistence type="predicted"/>
<evidence type="ECO:0000313" key="2">
    <source>
        <dbReference type="EMBL" id="GAH64517.1"/>
    </source>
</evidence>
<dbReference type="Gene3D" id="1.10.10.10">
    <property type="entry name" value="Winged helix-like DNA-binding domain superfamily/Winged helix DNA-binding domain"/>
    <property type="match status" value="1"/>
</dbReference>
<dbReference type="InterPro" id="IPR036388">
    <property type="entry name" value="WH-like_DNA-bd_sf"/>
</dbReference>
<sequence length="101" mass="11558">SSIRIPNPPFLIRYFKKMPCSPYIHNYEDVFNFIVAYKQLHDGNSPTWREIGSACNISSVSVVAYILKKLEAQGKIILEHNSLPRKIIIVGGRWVLEKVSL</sequence>
<dbReference type="SUPFAM" id="SSF46785">
    <property type="entry name" value="Winged helix' DNA-binding domain"/>
    <property type="match status" value="1"/>
</dbReference>
<feature type="domain" description="LexA repressor DNA-binding" evidence="1">
    <location>
        <begin position="29"/>
        <end position="77"/>
    </location>
</feature>
<feature type="non-terminal residue" evidence="2">
    <location>
        <position position="1"/>
    </location>
</feature>
<organism evidence="2">
    <name type="scientific">marine sediment metagenome</name>
    <dbReference type="NCBI Taxonomy" id="412755"/>
    <lineage>
        <taxon>unclassified sequences</taxon>
        <taxon>metagenomes</taxon>
        <taxon>ecological metagenomes</taxon>
    </lineage>
</organism>
<dbReference type="InterPro" id="IPR006199">
    <property type="entry name" value="LexA_DNA-bd_dom"/>
</dbReference>
<protein>
    <recommendedName>
        <fullName evidence="1">LexA repressor DNA-binding domain-containing protein</fullName>
    </recommendedName>
</protein>
<dbReference type="AlphaFoldDB" id="X1H558"/>
<dbReference type="InterPro" id="IPR036390">
    <property type="entry name" value="WH_DNA-bd_sf"/>
</dbReference>
<name>X1H558_9ZZZZ</name>
<comment type="caution">
    <text evidence="2">The sequence shown here is derived from an EMBL/GenBank/DDBJ whole genome shotgun (WGS) entry which is preliminary data.</text>
</comment>
<dbReference type="EMBL" id="BARU01034517">
    <property type="protein sequence ID" value="GAH64517.1"/>
    <property type="molecule type" value="Genomic_DNA"/>
</dbReference>
<dbReference type="GO" id="GO:0006508">
    <property type="term" value="P:proteolysis"/>
    <property type="evidence" value="ECO:0007669"/>
    <property type="project" value="InterPro"/>
</dbReference>
<reference evidence="2" key="1">
    <citation type="journal article" date="2014" name="Front. Microbiol.">
        <title>High frequency of phylogenetically diverse reductive dehalogenase-homologous genes in deep subseafloor sedimentary metagenomes.</title>
        <authorList>
            <person name="Kawai M."/>
            <person name="Futagami T."/>
            <person name="Toyoda A."/>
            <person name="Takaki Y."/>
            <person name="Nishi S."/>
            <person name="Hori S."/>
            <person name="Arai W."/>
            <person name="Tsubouchi T."/>
            <person name="Morono Y."/>
            <person name="Uchiyama I."/>
            <person name="Ito T."/>
            <person name="Fujiyama A."/>
            <person name="Inagaki F."/>
            <person name="Takami H."/>
        </authorList>
    </citation>
    <scope>NUCLEOTIDE SEQUENCE</scope>
    <source>
        <strain evidence="2">Expedition CK06-06</strain>
    </source>
</reference>
<evidence type="ECO:0000259" key="1">
    <source>
        <dbReference type="Pfam" id="PF01726"/>
    </source>
</evidence>
<dbReference type="Pfam" id="PF01726">
    <property type="entry name" value="LexA_DNA_bind"/>
    <property type="match status" value="1"/>
</dbReference>
<gene>
    <name evidence="2" type="ORF">S03H2_54172</name>
</gene>
<accession>X1H558</accession>
<dbReference type="GO" id="GO:0004252">
    <property type="term" value="F:serine-type endopeptidase activity"/>
    <property type="evidence" value="ECO:0007669"/>
    <property type="project" value="InterPro"/>
</dbReference>